<dbReference type="PROSITE" id="PS51704">
    <property type="entry name" value="GP_PDE"/>
    <property type="match status" value="1"/>
</dbReference>
<proteinExistence type="predicted"/>
<dbReference type="Pfam" id="PF03009">
    <property type="entry name" value="GDPD"/>
    <property type="match status" value="1"/>
</dbReference>
<evidence type="ECO:0000259" key="1">
    <source>
        <dbReference type="PROSITE" id="PS51704"/>
    </source>
</evidence>
<name>A0A5Q0C7U1_9HYPH</name>
<reference evidence="2 3" key="1">
    <citation type="submission" date="2019-08" db="EMBL/GenBank/DDBJ databases">
        <title>Prosopis cineraria nodule microbiome.</title>
        <authorList>
            <person name="Ali R."/>
            <person name="Chaluvadi S.R."/>
            <person name="Wang X."/>
        </authorList>
    </citation>
    <scope>NUCLEOTIDE SEQUENCE [LARGE SCALE GENOMIC DNA]</scope>
    <source>
        <strain evidence="2 3">BG7</strain>
    </source>
</reference>
<gene>
    <name evidence="2" type="ORF">FZ934_14370</name>
</gene>
<dbReference type="Gene3D" id="3.20.20.190">
    <property type="entry name" value="Phosphatidylinositol (PI) phosphodiesterase"/>
    <property type="match status" value="1"/>
</dbReference>
<dbReference type="SUPFAM" id="SSF51695">
    <property type="entry name" value="PLC-like phosphodiesterases"/>
    <property type="match status" value="1"/>
</dbReference>
<dbReference type="EMBL" id="CP043498">
    <property type="protein sequence ID" value="QFY61483.1"/>
    <property type="molecule type" value="Genomic_DNA"/>
</dbReference>
<keyword evidence="3" id="KW-1185">Reference proteome</keyword>
<dbReference type="GO" id="GO:0008081">
    <property type="term" value="F:phosphoric diester hydrolase activity"/>
    <property type="evidence" value="ECO:0007669"/>
    <property type="project" value="InterPro"/>
</dbReference>
<dbReference type="InterPro" id="IPR030395">
    <property type="entry name" value="GP_PDE_dom"/>
</dbReference>
<dbReference type="PANTHER" id="PTHR46211:SF1">
    <property type="entry name" value="GLYCEROPHOSPHODIESTER PHOSPHODIESTERASE, CYTOPLASMIC"/>
    <property type="match status" value="1"/>
</dbReference>
<organism evidence="2 3">
    <name type="scientific">Rhizobium grahamii</name>
    <dbReference type="NCBI Taxonomy" id="1120045"/>
    <lineage>
        <taxon>Bacteria</taxon>
        <taxon>Pseudomonadati</taxon>
        <taxon>Pseudomonadota</taxon>
        <taxon>Alphaproteobacteria</taxon>
        <taxon>Hyphomicrobiales</taxon>
        <taxon>Rhizobiaceae</taxon>
        <taxon>Rhizobium/Agrobacterium group</taxon>
        <taxon>Rhizobium</taxon>
    </lineage>
</organism>
<accession>A0A5Q0C7U1</accession>
<dbReference type="AlphaFoldDB" id="A0A5Q0C7U1"/>
<dbReference type="InterPro" id="IPR017946">
    <property type="entry name" value="PLC-like_Pdiesterase_TIM-brl"/>
</dbReference>
<evidence type="ECO:0000313" key="3">
    <source>
        <dbReference type="Proteomes" id="UP000326881"/>
    </source>
</evidence>
<feature type="domain" description="GP-PDE" evidence="1">
    <location>
        <begin position="12"/>
        <end position="247"/>
    </location>
</feature>
<dbReference type="RefSeq" id="WP_153271607.1">
    <property type="nucleotide sequence ID" value="NZ_CP043498.1"/>
</dbReference>
<dbReference type="GO" id="GO:0006629">
    <property type="term" value="P:lipid metabolic process"/>
    <property type="evidence" value="ECO:0007669"/>
    <property type="project" value="InterPro"/>
</dbReference>
<sequence length="251" mass="27189">MPDLWRQTIGRPLVIAHRGGAALAPENTLAALRAAEAEGADAIETDIRQTRDGVLVCVHDADLNRLCGDPRSVADLDLTVLRQLLPEVVTLSEALAASGRLGVLLDFKLGDEAALFRVIEEIERSEAEQRVLLGLRSLPLIRMARSRTDDLAILAFLDAPALVEQAADAGATWYRLWQAWAVDANVAAVRRANLQLAVMVGQPRSVALPEYPPFPVGDVDHAGLSRIAAVEPDAILLDDPRLLQTRLLPSQ</sequence>
<dbReference type="KEGG" id="rgr:FZ934_14370"/>
<evidence type="ECO:0000313" key="2">
    <source>
        <dbReference type="EMBL" id="QFY61483.1"/>
    </source>
</evidence>
<dbReference type="Proteomes" id="UP000326881">
    <property type="component" value="Chromosome"/>
</dbReference>
<dbReference type="OrthoDB" id="9787897at2"/>
<protein>
    <submittedName>
        <fullName evidence="2">Cobalamin biosynthesis protein</fullName>
    </submittedName>
</protein>
<dbReference type="PANTHER" id="PTHR46211">
    <property type="entry name" value="GLYCEROPHOSPHORYL DIESTER PHOSPHODIESTERASE"/>
    <property type="match status" value="1"/>
</dbReference>